<dbReference type="AlphaFoldDB" id="A0A060RA73"/>
<dbReference type="SUPFAM" id="SSF63825">
    <property type="entry name" value="YWTD domain"/>
    <property type="match status" value="1"/>
</dbReference>
<gene>
    <name evidence="1" type="ORF">BN938_0593</name>
</gene>
<name>A0A060RA73_9BACT</name>
<dbReference type="OrthoDB" id="1097750at2"/>
<dbReference type="STRING" id="1433126.BN938_0593"/>
<dbReference type="eggNOG" id="COG3391">
    <property type="taxonomic scope" value="Bacteria"/>
</dbReference>
<sequence>MKRLLIFVTTVIFIAGCGKVTIKENRDIYIAHLDDAVKISEMKMSDIFKGVKTIILQTNPQCLVSEINKLQIEDDMIFILDNYKGLGLFQFDGNGIFIRRIGNIGNGPGEYKSPDDFAIDFTNGIIFILDRQKQLVNRYKLEDGKYISSFANGDKTKVQFMHLCSVGGRLYADAYYPNAEAGDKVLLREIDPVNGKQIGKGFLSANKDRRGYVGVNNIIAPTPFANNGNDKAYYIDRYMNELYTLTAREIKPYFMVESNEFINPENIEELNTFPQFPPTAAMDYLTGIDKYEELEKYYETNRYIIFNVTGSGMRKSYNFCYDKEQRSVSSYTRMVADIFYADPIGTYIPYPKYRVPNGWYFSLPAMFVKMYLMENKFTENLDKIDNLRNIDENNNPVIFFFEYK</sequence>
<organism evidence="1 2">
    <name type="scientific">Mucinivorans hirudinis</name>
    <dbReference type="NCBI Taxonomy" id="1433126"/>
    <lineage>
        <taxon>Bacteria</taxon>
        <taxon>Pseudomonadati</taxon>
        <taxon>Bacteroidota</taxon>
        <taxon>Bacteroidia</taxon>
        <taxon>Bacteroidales</taxon>
        <taxon>Rikenellaceae</taxon>
        <taxon>Mucinivorans</taxon>
    </lineage>
</organism>
<dbReference type="PROSITE" id="PS51257">
    <property type="entry name" value="PROKAR_LIPOPROTEIN"/>
    <property type="match status" value="1"/>
</dbReference>
<keyword evidence="2" id="KW-1185">Reference proteome</keyword>
<dbReference type="Proteomes" id="UP000027616">
    <property type="component" value="Chromosome I"/>
</dbReference>
<dbReference type="EMBL" id="HG934468">
    <property type="protein sequence ID" value="CDN30698.1"/>
    <property type="molecule type" value="Genomic_DNA"/>
</dbReference>
<evidence type="ECO:0000313" key="2">
    <source>
        <dbReference type="Proteomes" id="UP000027616"/>
    </source>
</evidence>
<accession>A0A060RA73</accession>
<evidence type="ECO:0000313" key="1">
    <source>
        <dbReference type="EMBL" id="CDN30698.1"/>
    </source>
</evidence>
<dbReference type="HOGENOM" id="CLU_056133_2_0_10"/>
<protein>
    <recommendedName>
        <fullName evidence="3">6-bladed beta-propeller</fullName>
    </recommendedName>
</protein>
<reference evidence="1 2" key="1">
    <citation type="journal article" date="2015" name="Genome Announc.">
        <title>Complete Genome Sequence of the Novel Leech Symbiont Mucinivorans hirudinis M3T.</title>
        <authorList>
            <person name="Nelson M.C."/>
            <person name="Bomar L."/>
            <person name="Graf J."/>
        </authorList>
    </citation>
    <scope>NUCLEOTIDE SEQUENCE [LARGE SCALE GENOMIC DNA]</scope>
    <source>
        <strain evidence="2">M3</strain>
    </source>
</reference>
<evidence type="ECO:0008006" key="3">
    <source>
        <dbReference type="Google" id="ProtNLM"/>
    </source>
</evidence>
<dbReference type="InterPro" id="IPR011042">
    <property type="entry name" value="6-blade_b-propeller_TolB-like"/>
</dbReference>
<proteinExistence type="predicted"/>
<dbReference type="Pfam" id="PF17170">
    <property type="entry name" value="DUF5128"/>
    <property type="match status" value="1"/>
</dbReference>
<dbReference type="KEGG" id="rbc:BN938_0593"/>
<dbReference type="Gene3D" id="2.120.10.30">
    <property type="entry name" value="TolB, C-terminal domain"/>
    <property type="match status" value="1"/>
</dbReference>